<dbReference type="HOGENOM" id="CLU_1413718_0_0_5"/>
<dbReference type="AlphaFoldDB" id="C7CH80"/>
<dbReference type="KEGG" id="mdi:METDI4760"/>
<gene>
    <name evidence="1" type="ORF">METD_I4760</name>
</gene>
<name>C7CH80_METED</name>
<proteinExistence type="predicted"/>
<dbReference type="Proteomes" id="UP000008070">
    <property type="component" value="Chromosome"/>
</dbReference>
<reference evidence="2" key="1">
    <citation type="journal article" date="2009" name="PLoS ONE">
        <title>Methylobacterium genome sequences: a reference blueprint to investigate microbial metabolism of C1 compounds from natural and industrial sources.</title>
        <authorList>
            <person name="Vuilleumier S."/>
            <person name="Chistoserdova L."/>
            <person name="Lee M.-C."/>
            <person name="Bringel F."/>
            <person name="Lajus A."/>
            <person name="Zhou Y."/>
            <person name="Gourion B."/>
            <person name="Barbe V."/>
            <person name="Chang J."/>
            <person name="Cruveiller S."/>
            <person name="Dossat C."/>
            <person name="Gillett W."/>
            <person name="Gruffaz C."/>
            <person name="Haugen E."/>
            <person name="Hourcade E."/>
            <person name="Levy R."/>
            <person name="Mangenot S."/>
            <person name="Muller E."/>
            <person name="Nadalig T."/>
            <person name="Pagni M."/>
            <person name="Penny C."/>
            <person name="Peyraud R."/>
            <person name="Robinson D.G."/>
            <person name="Roche D."/>
            <person name="Rouy Z."/>
            <person name="Saenampechek C."/>
            <person name="Salvignol G."/>
            <person name="Vallenet D."/>
            <person name="Wu Z."/>
            <person name="Marx C.J."/>
            <person name="Vorholt J.A."/>
            <person name="Olson M.V."/>
            <person name="Kaul R."/>
            <person name="Weissenbach J."/>
            <person name="Medigue C."/>
            <person name="Lidstrom M.E."/>
        </authorList>
    </citation>
    <scope>NUCLEOTIDE SEQUENCE [LARGE SCALE GENOMIC DNA]</scope>
    <source>
        <strain evidence="2">DSM 6343 / CIP 106787 / DM4</strain>
    </source>
</reference>
<accession>C7CH80</accession>
<sequence length="192" mass="21899">MPVRRGGRMFVSRKQKYRIGIDAAAASLSRALIGVLIEYKKADKPLRHLFDHMTNSLRHLEDFVVPYVSAAAQSKADEMGLLHLSNYHWVDQAIMEPYAVGKGLRRNELKVFHWEHTQPVGELVRRMHALHNPTAASIEAILKEAGVAWILKEEDDRLTRAGFRTKRADWRECYKQVGIDLLPPLSHDLASP</sequence>
<evidence type="ECO:0000313" key="2">
    <source>
        <dbReference type="Proteomes" id="UP000008070"/>
    </source>
</evidence>
<evidence type="ECO:0000313" key="1">
    <source>
        <dbReference type="EMBL" id="CAX26380.1"/>
    </source>
</evidence>
<protein>
    <submittedName>
        <fullName evidence="1">Uncharacterized protein</fullName>
    </submittedName>
</protein>
<dbReference type="EMBL" id="FP103042">
    <property type="protein sequence ID" value="CAX26380.1"/>
    <property type="molecule type" value="Genomic_DNA"/>
</dbReference>
<organism evidence="1 2">
    <name type="scientific">Methylorubrum extorquens (strain DSM 6343 / CIP 106787 / DM4)</name>
    <name type="common">Methylobacterium extorquens</name>
    <dbReference type="NCBI Taxonomy" id="661410"/>
    <lineage>
        <taxon>Bacteria</taxon>
        <taxon>Pseudomonadati</taxon>
        <taxon>Pseudomonadota</taxon>
        <taxon>Alphaproteobacteria</taxon>
        <taxon>Hyphomicrobiales</taxon>
        <taxon>Methylobacteriaceae</taxon>
        <taxon>Methylorubrum</taxon>
    </lineage>
</organism>